<evidence type="ECO:0000313" key="2">
    <source>
        <dbReference type="Proteomes" id="UP001557470"/>
    </source>
</evidence>
<evidence type="ECO:0000313" key="1">
    <source>
        <dbReference type="EMBL" id="KAL1007314.1"/>
    </source>
</evidence>
<accession>A0ABD0XEL9</accession>
<comment type="caution">
    <text evidence="1">The sequence shown here is derived from an EMBL/GenBank/DDBJ whole genome shotgun (WGS) entry which is preliminary data.</text>
</comment>
<sequence length="68" mass="7752">MGGWTASLLENAVINTALLGYRRNIQDPFLPVPSRVVTNLFPEIVPETCEVIYHVLKDKYPKCSSFLW</sequence>
<dbReference type="Proteomes" id="UP001557470">
    <property type="component" value="Unassembled WGS sequence"/>
</dbReference>
<organism evidence="1 2">
    <name type="scientific">Umbra pygmaea</name>
    <name type="common">Eastern mudminnow</name>
    <dbReference type="NCBI Taxonomy" id="75934"/>
    <lineage>
        <taxon>Eukaryota</taxon>
        <taxon>Metazoa</taxon>
        <taxon>Chordata</taxon>
        <taxon>Craniata</taxon>
        <taxon>Vertebrata</taxon>
        <taxon>Euteleostomi</taxon>
        <taxon>Actinopterygii</taxon>
        <taxon>Neopterygii</taxon>
        <taxon>Teleostei</taxon>
        <taxon>Protacanthopterygii</taxon>
        <taxon>Esociformes</taxon>
        <taxon>Umbridae</taxon>
        <taxon>Umbra</taxon>
    </lineage>
</organism>
<reference evidence="1 2" key="1">
    <citation type="submission" date="2024-06" db="EMBL/GenBank/DDBJ databases">
        <authorList>
            <person name="Pan Q."/>
            <person name="Wen M."/>
            <person name="Jouanno E."/>
            <person name="Zahm M."/>
            <person name="Klopp C."/>
            <person name="Cabau C."/>
            <person name="Louis A."/>
            <person name="Berthelot C."/>
            <person name="Parey E."/>
            <person name="Roest Crollius H."/>
            <person name="Montfort J."/>
            <person name="Robinson-Rechavi M."/>
            <person name="Bouchez O."/>
            <person name="Lampietro C."/>
            <person name="Lopez Roques C."/>
            <person name="Donnadieu C."/>
            <person name="Postlethwait J."/>
            <person name="Bobe J."/>
            <person name="Verreycken H."/>
            <person name="Guiguen Y."/>
        </authorList>
    </citation>
    <scope>NUCLEOTIDE SEQUENCE [LARGE SCALE GENOMIC DNA]</scope>
    <source>
        <strain evidence="1">Up_M1</strain>
        <tissue evidence="1">Testis</tissue>
    </source>
</reference>
<dbReference type="AlphaFoldDB" id="A0ABD0XEL9"/>
<name>A0ABD0XEL9_UMBPY</name>
<proteinExistence type="predicted"/>
<gene>
    <name evidence="1" type="ORF">UPYG_G00084860</name>
</gene>
<dbReference type="EMBL" id="JAGEUA010000002">
    <property type="protein sequence ID" value="KAL1007314.1"/>
    <property type="molecule type" value="Genomic_DNA"/>
</dbReference>
<keyword evidence="2" id="KW-1185">Reference proteome</keyword>
<protein>
    <submittedName>
        <fullName evidence="1">Uncharacterized protein</fullName>
    </submittedName>
</protein>